<accession>A0A6C0LXV6</accession>
<reference evidence="1" key="1">
    <citation type="journal article" date="2020" name="Nature">
        <title>Giant virus diversity and host interactions through global metagenomics.</title>
        <authorList>
            <person name="Schulz F."/>
            <person name="Roux S."/>
            <person name="Paez-Espino D."/>
            <person name="Jungbluth S."/>
            <person name="Walsh D.A."/>
            <person name="Denef V.J."/>
            <person name="McMahon K.D."/>
            <person name="Konstantinidis K.T."/>
            <person name="Eloe-Fadrosh E.A."/>
            <person name="Kyrpides N.C."/>
            <person name="Woyke T."/>
        </authorList>
    </citation>
    <scope>NUCLEOTIDE SEQUENCE</scope>
    <source>
        <strain evidence="1">GVMAG-S-1029409-49</strain>
    </source>
</reference>
<organism evidence="1">
    <name type="scientific">viral metagenome</name>
    <dbReference type="NCBI Taxonomy" id="1070528"/>
    <lineage>
        <taxon>unclassified sequences</taxon>
        <taxon>metagenomes</taxon>
        <taxon>organismal metagenomes</taxon>
    </lineage>
</organism>
<proteinExistence type="predicted"/>
<name>A0A6C0LXV6_9ZZZZ</name>
<dbReference type="AlphaFoldDB" id="A0A6C0LXV6"/>
<protein>
    <submittedName>
        <fullName evidence="1">Uncharacterized protein</fullName>
    </submittedName>
</protein>
<evidence type="ECO:0000313" key="1">
    <source>
        <dbReference type="EMBL" id="QHU35487.1"/>
    </source>
</evidence>
<sequence>MYVVDYTYYANSCSMAFSVDLTASEVSFLVKNISDIIIGGNEHYGSYVFEELSRVSQLIDDHMIGRRGGYTVDVNTITPEDAYAYLFGDTSLAKTEYEKLVRFESTQIVYTSEEMWILVFHSGMVLDALSSPGEHHTLTITSLACNSDYQRMTCMPRE</sequence>
<dbReference type="EMBL" id="MN740609">
    <property type="protein sequence ID" value="QHU35487.1"/>
    <property type="molecule type" value="Genomic_DNA"/>
</dbReference>